<evidence type="ECO:0000256" key="1">
    <source>
        <dbReference type="SAM" id="MobiDB-lite"/>
    </source>
</evidence>
<evidence type="ECO:0000313" key="5">
    <source>
        <dbReference type="Proteomes" id="UP001344906"/>
    </source>
</evidence>
<feature type="compositionally biased region" description="Low complexity" evidence="1">
    <location>
        <begin position="211"/>
        <end position="220"/>
    </location>
</feature>
<dbReference type="EMBL" id="BSRI01000002">
    <property type="protein sequence ID" value="GLV60175.1"/>
    <property type="molecule type" value="Genomic_DNA"/>
</dbReference>
<feature type="compositionally biased region" description="Low complexity" evidence="1">
    <location>
        <begin position="276"/>
        <end position="288"/>
    </location>
</feature>
<name>A0ABQ6G5U8_9CHLR</name>
<reference evidence="4 5" key="1">
    <citation type="submission" date="2023-02" db="EMBL/GenBank/DDBJ databases">
        <title>Dictyobacter halimunensis sp. nov., a new member of the class Ktedonobacteria from forest soil in a geothermal area.</title>
        <authorList>
            <person name="Rachmania M.K."/>
            <person name="Ningsih F."/>
            <person name="Sakai Y."/>
            <person name="Yabe S."/>
            <person name="Yokota A."/>
            <person name="Sjamsuridzal W."/>
        </authorList>
    </citation>
    <scope>NUCLEOTIDE SEQUENCE [LARGE SCALE GENOMIC DNA]</scope>
    <source>
        <strain evidence="4 5">S3.2.2.5</strain>
    </source>
</reference>
<evidence type="ECO:0000256" key="2">
    <source>
        <dbReference type="SAM" id="Phobius"/>
    </source>
</evidence>
<comment type="caution">
    <text evidence="4">The sequence shown here is derived from an EMBL/GenBank/DDBJ whole genome shotgun (WGS) entry which is preliminary data.</text>
</comment>
<dbReference type="RefSeq" id="WP_338257172.1">
    <property type="nucleotide sequence ID" value="NZ_BSRI01000002.1"/>
</dbReference>
<evidence type="ECO:0008006" key="6">
    <source>
        <dbReference type="Google" id="ProtNLM"/>
    </source>
</evidence>
<feature type="chain" id="PRO_5047519621" description="LTD domain-containing protein" evidence="3">
    <location>
        <begin position="33"/>
        <end position="319"/>
    </location>
</feature>
<keyword evidence="2" id="KW-0472">Membrane</keyword>
<feature type="compositionally biased region" description="Basic and acidic residues" evidence="1">
    <location>
        <begin position="256"/>
        <end position="269"/>
    </location>
</feature>
<keyword evidence="2" id="KW-1133">Transmembrane helix</keyword>
<sequence length="319" mass="33676">MRLWIMTCLTCLLLGVASFVAILQPGLQAAHAQDCVPETPGTTSQPPSSQGSIVLNEVELVPLSASLSCTPSTSVVDIANAPRIELYNTSAQAIQLSHGSIDSGANTTPYYLSPITMAAHSFIVIFLPTNLTPEISKNALIRLLNGENALDQVKLPALQPGTSYARTSDGGSHWSVALSPTLGISNVPPPPQVTATASIPKATATPKVHRSTPTPSAKSSSRTRKSTLKPSGSDQASNPTKIATKPPNQGTYIQADWKDVHVPTPEDHPGTINNVSPSPESGSAPASDGGNIPQKIILSVLLLALTLVVWHWRRLFRRS</sequence>
<proteinExistence type="predicted"/>
<gene>
    <name evidence="4" type="ORF">KDH_69970</name>
</gene>
<evidence type="ECO:0000256" key="3">
    <source>
        <dbReference type="SAM" id="SignalP"/>
    </source>
</evidence>
<keyword evidence="2" id="KW-0812">Transmembrane</keyword>
<feature type="compositionally biased region" description="Polar residues" evidence="1">
    <location>
        <begin position="232"/>
        <end position="252"/>
    </location>
</feature>
<protein>
    <recommendedName>
        <fullName evidence="6">LTD domain-containing protein</fullName>
    </recommendedName>
</protein>
<keyword evidence="3" id="KW-0732">Signal</keyword>
<accession>A0ABQ6G5U8</accession>
<feature type="transmembrane region" description="Helical" evidence="2">
    <location>
        <begin position="296"/>
        <end position="312"/>
    </location>
</feature>
<feature type="region of interest" description="Disordered" evidence="1">
    <location>
        <begin position="183"/>
        <end position="288"/>
    </location>
</feature>
<keyword evidence="5" id="KW-1185">Reference proteome</keyword>
<organism evidence="4 5">
    <name type="scientific">Dictyobacter halimunensis</name>
    <dbReference type="NCBI Taxonomy" id="3026934"/>
    <lineage>
        <taxon>Bacteria</taxon>
        <taxon>Bacillati</taxon>
        <taxon>Chloroflexota</taxon>
        <taxon>Ktedonobacteria</taxon>
        <taxon>Ktedonobacterales</taxon>
        <taxon>Dictyobacteraceae</taxon>
        <taxon>Dictyobacter</taxon>
    </lineage>
</organism>
<dbReference type="Proteomes" id="UP001344906">
    <property type="component" value="Unassembled WGS sequence"/>
</dbReference>
<evidence type="ECO:0000313" key="4">
    <source>
        <dbReference type="EMBL" id="GLV60175.1"/>
    </source>
</evidence>
<feature type="signal peptide" evidence="3">
    <location>
        <begin position="1"/>
        <end position="32"/>
    </location>
</feature>